<reference evidence="2" key="2">
    <citation type="journal article" date="2007" name="Science">
        <title>Draft genome sequence of the sexually transmitted pathogen Trichomonas vaginalis.</title>
        <authorList>
            <person name="Carlton J.M."/>
            <person name="Hirt R.P."/>
            <person name="Silva J.C."/>
            <person name="Delcher A.L."/>
            <person name="Schatz M."/>
            <person name="Zhao Q."/>
            <person name="Wortman J.R."/>
            <person name="Bidwell S.L."/>
            <person name="Alsmark U.C.M."/>
            <person name="Besteiro S."/>
            <person name="Sicheritz-Ponten T."/>
            <person name="Noel C.J."/>
            <person name="Dacks J.B."/>
            <person name="Foster P.G."/>
            <person name="Simillion C."/>
            <person name="Van de Peer Y."/>
            <person name="Miranda-Saavedra D."/>
            <person name="Barton G.J."/>
            <person name="Westrop G.D."/>
            <person name="Mueller S."/>
            <person name="Dessi D."/>
            <person name="Fiori P.L."/>
            <person name="Ren Q."/>
            <person name="Paulsen I."/>
            <person name="Zhang H."/>
            <person name="Bastida-Corcuera F.D."/>
            <person name="Simoes-Barbosa A."/>
            <person name="Brown M.T."/>
            <person name="Hayes R.D."/>
            <person name="Mukherjee M."/>
            <person name="Okumura C.Y."/>
            <person name="Schneider R."/>
            <person name="Smith A.J."/>
            <person name="Vanacova S."/>
            <person name="Villalvazo M."/>
            <person name="Haas B.J."/>
            <person name="Pertea M."/>
            <person name="Feldblyum T.V."/>
            <person name="Utterback T.R."/>
            <person name="Shu C.L."/>
            <person name="Osoegawa K."/>
            <person name="de Jong P.J."/>
            <person name="Hrdy I."/>
            <person name="Horvathova L."/>
            <person name="Zubacova Z."/>
            <person name="Dolezal P."/>
            <person name="Malik S.B."/>
            <person name="Logsdon J.M. Jr."/>
            <person name="Henze K."/>
            <person name="Gupta A."/>
            <person name="Wang C.C."/>
            <person name="Dunne R.L."/>
            <person name="Upcroft J.A."/>
            <person name="Upcroft P."/>
            <person name="White O."/>
            <person name="Salzberg S.L."/>
            <person name="Tang P."/>
            <person name="Chiu C.-H."/>
            <person name="Lee Y.-S."/>
            <person name="Embley T.M."/>
            <person name="Coombs G.H."/>
            <person name="Mottram J.C."/>
            <person name="Tachezy J."/>
            <person name="Fraser-Liggett C.M."/>
            <person name="Johnson P.J."/>
        </authorList>
    </citation>
    <scope>NUCLEOTIDE SEQUENCE [LARGE SCALE GENOMIC DNA]</scope>
    <source>
        <strain evidence="2">G3</strain>
    </source>
</reference>
<dbReference type="VEuPathDB" id="TrichDB:TVAG_419350"/>
<evidence type="ECO:0000313" key="2">
    <source>
        <dbReference type="EMBL" id="EAX92130.1"/>
    </source>
</evidence>
<evidence type="ECO:0000313" key="3">
    <source>
        <dbReference type="Proteomes" id="UP000001542"/>
    </source>
</evidence>
<feature type="transmembrane region" description="Helical" evidence="1">
    <location>
        <begin position="535"/>
        <end position="562"/>
    </location>
</feature>
<gene>
    <name evidence="2" type="ORF">TVAG_419350</name>
</gene>
<reference evidence="2" key="1">
    <citation type="submission" date="2006-10" db="EMBL/GenBank/DDBJ databases">
        <authorList>
            <person name="Amadeo P."/>
            <person name="Zhao Q."/>
            <person name="Wortman J."/>
            <person name="Fraser-Liggett C."/>
            <person name="Carlton J."/>
        </authorList>
    </citation>
    <scope>NUCLEOTIDE SEQUENCE</scope>
    <source>
        <strain evidence="2">G3</strain>
    </source>
</reference>
<dbReference type="RefSeq" id="XP_001305060.1">
    <property type="nucleotide sequence ID" value="XM_001305059.1"/>
</dbReference>
<dbReference type="SMR" id="A2FSI0"/>
<dbReference type="KEGG" id="tva:4749839"/>
<dbReference type="EMBL" id="DS113987">
    <property type="protein sequence ID" value="EAX92130.1"/>
    <property type="molecule type" value="Genomic_DNA"/>
</dbReference>
<dbReference type="PANTHER" id="PTHR16861">
    <property type="entry name" value="GLYCOPROTEIN 38"/>
    <property type="match status" value="1"/>
</dbReference>
<evidence type="ECO:0000256" key="1">
    <source>
        <dbReference type="SAM" id="Phobius"/>
    </source>
</evidence>
<proteinExistence type="predicted"/>
<organism evidence="2 3">
    <name type="scientific">Trichomonas vaginalis (strain ATCC PRA-98 / G3)</name>
    <dbReference type="NCBI Taxonomy" id="412133"/>
    <lineage>
        <taxon>Eukaryota</taxon>
        <taxon>Metamonada</taxon>
        <taxon>Parabasalia</taxon>
        <taxon>Trichomonadida</taxon>
        <taxon>Trichomonadidae</taxon>
        <taxon>Trichomonas</taxon>
    </lineage>
</organism>
<dbReference type="InParanoid" id="A2FSI0"/>
<dbReference type="Proteomes" id="UP000001542">
    <property type="component" value="Unassembled WGS sequence"/>
</dbReference>
<keyword evidence="3" id="KW-1185">Reference proteome</keyword>
<keyword evidence="1" id="KW-0472">Membrane</keyword>
<keyword evidence="1" id="KW-1133">Transmembrane helix</keyword>
<protein>
    <submittedName>
        <fullName evidence="2">Uncharacterized protein</fullName>
    </submittedName>
</protein>
<dbReference type="VEuPathDB" id="TrichDB:TVAGG3_0315470"/>
<keyword evidence="1" id="KW-0812">Transmembrane</keyword>
<dbReference type="AlphaFoldDB" id="A2FSI0"/>
<sequence length="578" mass="64529">MILTLLIGLGYSYNVENAFDDCATTKTYHYVSEDPSKYIQNLTFKHEFENNQDFICVEGNVVLFALNPVKADVKYAYYETNNNEKVEKFTDADSTKENVYVIKGDNKYTPIAKLYKGSNSQLVLTNIPASYKVEESNIEVSTIFTTLTSFNVNFKYSKTATSEKSLYLAVCTAESVERKVTRNNKKALAYSYYLDMETEDYQPAGFNIAIKTAAAPSNNDVETTFNFQFKLDSISFTFPWLKAILPEALFAVPYNKGSYTKDEINAFNSTVNILEPGSSFSGNTGSVEEMNCSSYDTIYSKTINKYSLVPEAANHYFTIPKSGHQCLVGNFVFASDGEFYAIIHNNSAITKDVIFNQPFYITDFNGDPAIELKCKSDKCNIQAIPVIPPHDDNEKKNYIRSLFTTRSSIEISSPMKILKDENRGFGLTVYGSKARKVEYSSSKDPQKVLHENSQTKDGKVHEYMPTVKVEGDGDISIDTTITAKISEDKSATEEQISLFKEDIFVELPIYGGVGNRETVDDYTKNSDVVNSNNKLGAGAIVGIVIGVLAFIAIVIFLVWFFVFRNKSGNQDSGSGEKA</sequence>
<accession>A2FSI0</accession>
<dbReference type="PANTHER" id="PTHR16861:SF4">
    <property type="entry name" value="SH3 DOMAIN PROTEIN (AFU_ORTHOLOGUE AFUA_1G13610)"/>
    <property type="match status" value="1"/>
</dbReference>
<name>A2FSI0_TRIV3</name>